<reference evidence="1" key="1">
    <citation type="submission" date="2020-04" db="EMBL/GenBank/DDBJ databases">
        <authorList>
            <person name="Chiriac C."/>
            <person name="Salcher M."/>
            <person name="Ghai R."/>
            <person name="Kavagutti S V."/>
        </authorList>
    </citation>
    <scope>NUCLEOTIDE SEQUENCE</scope>
</reference>
<proteinExistence type="predicted"/>
<evidence type="ECO:0000313" key="1">
    <source>
        <dbReference type="EMBL" id="CAB4157216.1"/>
    </source>
</evidence>
<organism evidence="1">
    <name type="scientific">uncultured Caudovirales phage</name>
    <dbReference type="NCBI Taxonomy" id="2100421"/>
    <lineage>
        <taxon>Viruses</taxon>
        <taxon>Duplodnaviria</taxon>
        <taxon>Heunggongvirae</taxon>
        <taxon>Uroviricota</taxon>
        <taxon>Caudoviricetes</taxon>
        <taxon>Peduoviridae</taxon>
        <taxon>Maltschvirus</taxon>
        <taxon>Maltschvirus maltsch</taxon>
    </lineage>
</organism>
<accession>A0A6J5NHH6</accession>
<name>A0A6J5NHH6_9CAUD</name>
<protein>
    <submittedName>
        <fullName evidence="1">Uncharacterized protein</fullName>
    </submittedName>
</protein>
<gene>
    <name evidence="1" type="ORF">UFOVP678_11</name>
</gene>
<dbReference type="EMBL" id="LR796655">
    <property type="protein sequence ID" value="CAB4157216.1"/>
    <property type="molecule type" value="Genomic_DNA"/>
</dbReference>
<sequence length="78" mass="9121">MSRRLYDFQCNENHITEAFVTYEVVEVQCSTCSKPAFRKLSAPRIHLEPFSGIFVSAASKWEKRRAEKLKQEQKQNQA</sequence>